<accession>A0ABT2ALT7</accession>
<proteinExistence type="predicted"/>
<evidence type="ECO:0000256" key="1">
    <source>
        <dbReference type="SAM" id="SignalP"/>
    </source>
</evidence>
<evidence type="ECO:0000259" key="2">
    <source>
        <dbReference type="Pfam" id="PF07589"/>
    </source>
</evidence>
<sequence length="196" mass="20913">MSLNSLKKLFADLSLLFCTSAFAGPLTFTFTDGFDSVGEFGNPSNTIVNLDVGANSRITSISYAVNVTAYDPSWLDELSFAFTNSKVTEGVILEPGLGDIVPGTTDYSGSIDLVLNGLDFTVGVDGILRLEFFEYYDDDDVFPDGRWNFGSITFGIEPFEEPAPVPEPASALLVAAGLAAMASRRRGAGAKAHRTS</sequence>
<feature type="chain" id="PRO_5045446452" evidence="1">
    <location>
        <begin position="24"/>
        <end position="196"/>
    </location>
</feature>
<dbReference type="EMBL" id="JANUHA010000005">
    <property type="protein sequence ID" value="MCS0596688.1"/>
    <property type="molecule type" value="Genomic_DNA"/>
</dbReference>
<dbReference type="Proteomes" id="UP001206572">
    <property type="component" value="Unassembled WGS sequence"/>
</dbReference>
<dbReference type="Pfam" id="PF07589">
    <property type="entry name" value="PEP-CTERM"/>
    <property type="match status" value="1"/>
</dbReference>
<reference evidence="3 4" key="1">
    <citation type="submission" date="2022-08" db="EMBL/GenBank/DDBJ databases">
        <title>Reclassification of Massilia species as members of the genera Telluria, Duganella, Pseudoduganella, Mokoshia gen. nov. and Zemynaea gen. nov. using orthogonal and non-orthogonal genome-based approaches.</title>
        <authorList>
            <person name="Bowman J.P."/>
        </authorList>
    </citation>
    <scope>NUCLEOTIDE SEQUENCE [LARGE SCALE GENOMIC DNA]</scope>
    <source>
        <strain evidence="3 4">JCM 31661</strain>
    </source>
</reference>
<protein>
    <submittedName>
        <fullName evidence="3">PEP-CTERM sorting domain-containing protein</fullName>
    </submittedName>
</protein>
<evidence type="ECO:0000313" key="3">
    <source>
        <dbReference type="EMBL" id="MCS0596688.1"/>
    </source>
</evidence>
<name>A0ABT2ALT7_9BURK</name>
<feature type="domain" description="Ice-binding protein C-terminal" evidence="2">
    <location>
        <begin position="164"/>
        <end position="186"/>
    </location>
</feature>
<feature type="signal peptide" evidence="1">
    <location>
        <begin position="1"/>
        <end position="23"/>
    </location>
</feature>
<comment type="caution">
    <text evidence="3">The sequence shown here is derived from an EMBL/GenBank/DDBJ whole genome shotgun (WGS) entry which is preliminary data.</text>
</comment>
<evidence type="ECO:0000313" key="4">
    <source>
        <dbReference type="Proteomes" id="UP001206572"/>
    </source>
</evidence>
<dbReference type="RefSeq" id="WP_258827721.1">
    <property type="nucleotide sequence ID" value="NZ_JANUHA010000005.1"/>
</dbReference>
<dbReference type="InterPro" id="IPR013424">
    <property type="entry name" value="Ice-binding_C"/>
</dbReference>
<keyword evidence="1" id="KW-0732">Signal</keyword>
<gene>
    <name evidence="3" type="ORF">NX780_10015</name>
</gene>
<dbReference type="NCBIfam" id="TIGR02595">
    <property type="entry name" value="PEP_CTERM"/>
    <property type="match status" value="1"/>
</dbReference>
<keyword evidence="4" id="KW-1185">Reference proteome</keyword>
<organism evidence="3 4">
    <name type="scientific">Massilia agri</name>
    <dbReference type="NCBI Taxonomy" id="1886785"/>
    <lineage>
        <taxon>Bacteria</taxon>
        <taxon>Pseudomonadati</taxon>
        <taxon>Pseudomonadota</taxon>
        <taxon>Betaproteobacteria</taxon>
        <taxon>Burkholderiales</taxon>
        <taxon>Oxalobacteraceae</taxon>
        <taxon>Telluria group</taxon>
        <taxon>Massilia</taxon>
    </lineage>
</organism>